<accession>A0A7R8V6X5</accession>
<dbReference type="EMBL" id="LR899014">
    <property type="protein sequence ID" value="CAD7093210.1"/>
    <property type="molecule type" value="Genomic_DNA"/>
</dbReference>
<gene>
    <name evidence="2" type="ORF">HERILL_LOCUS15508</name>
</gene>
<name>A0A7R8V6X5_HERIL</name>
<feature type="region of interest" description="Disordered" evidence="1">
    <location>
        <begin position="1"/>
        <end position="34"/>
    </location>
</feature>
<dbReference type="Proteomes" id="UP000594454">
    <property type="component" value="Chromosome 6"/>
</dbReference>
<keyword evidence="3" id="KW-1185">Reference proteome</keyword>
<organism evidence="2 3">
    <name type="scientific">Hermetia illucens</name>
    <name type="common">Black soldier fly</name>
    <dbReference type="NCBI Taxonomy" id="343691"/>
    <lineage>
        <taxon>Eukaryota</taxon>
        <taxon>Metazoa</taxon>
        <taxon>Ecdysozoa</taxon>
        <taxon>Arthropoda</taxon>
        <taxon>Hexapoda</taxon>
        <taxon>Insecta</taxon>
        <taxon>Pterygota</taxon>
        <taxon>Neoptera</taxon>
        <taxon>Endopterygota</taxon>
        <taxon>Diptera</taxon>
        <taxon>Brachycera</taxon>
        <taxon>Stratiomyomorpha</taxon>
        <taxon>Stratiomyidae</taxon>
        <taxon>Hermetiinae</taxon>
        <taxon>Hermetia</taxon>
    </lineage>
</organism>
<dbReference type="AlphaFoldDB" id="A0A7R8V6X5"/>
<evidence type="ECO:0000313" key="2">
    <source>
        <dbReference type="EMBL" id="CAD7093210.1"/>
    </source>
</evidence>
<evidence type="ECO:0000313" key="3">
    <source>
        <dbReference type="Proteomes" id="UP000594454"/>
    </source>
</evidence>
<protein>
    <submittedName>
        <fullName evidence="2">Uncharacterized protein</fullName>
    </submittedName>
</protein>
<evidence type="ECO:0000256" key="1">
    <source>
        <dbReference type="SAM" id="MobiDB-lite"/>
    </source>
</evidence>
<proteinExistence type="predicted"/>
<dbReference type="InParanoid" id="A0A7R8V6X5"/>
<reference evidence="2 3" key="1">
    <citation type="submission" date="2020-11" db="EMBL/GenBank/DDBJ databases">
        <authorList>
            <person name="Wallbank WR R."/>
            <person name="Pardo Diaz C."/>
            <person name="Kozak K."/>
            <person name="Martin S."/>
            <person name="Jiggins C."/>
            <person name="Moest M."/>
            <person name="Warren A I."/>
            <person name="Generalovic N T."/>
            <person name="Byers J.R.P. K."/>
            <person name="Montejo-Kovacevich G."/>
            <person name="Yen C E."/>
        </authorList>
    </citation>
    <scope>NUCLEOTIDE SEQUENCE [LARGE SCALE GENOMIC DNA]</scope>
</reference>
<sequence length="88" mass="9781">MSAVKRWIRGSTSSSSSSSNAPSQVLGRQRGRSHSLDVQALERSGVRMILQNQRAAAHQQQLAAQSEYHFILVRRKIQISRSPANVPK</sequence>